<feature type="chain" id="PRO_5003320825" evidence="1">
    <location>
        <begin position="19"/>
        <end position="69"/>
    </location>
</feature>
<dbReference type="RefSeq" id="XP_007409366.1">
    <property type="nucleotide sequence ID" value="XM_007409304.1"/>
</dbReference>
<dbReference type="EMBL" id="GL883104">
    <property type="protein sequence ID" value="EGG07459.1"/>
    <property type="molecule type" value="Genomic_DNA"/>
</dbReference>
<accession>F4RJN6</accession>
<evidence type="ECO:0000256" key="1">
    <source>
        <dbReference type="SAM" id="SignalP"/>
    </source>
</evidence>
<keyword evidence="1" id="KW-0732">Signal</keyword>
<dbReference type="InParanoid" id="F4RJN6"/>
<dbReference type="AlphaFoldDB" id="F4RJN6"/>
<dbReference type="Proteomes" id="UP000001072">
    <property type="component" value="Unassembled WGS sequence"/>
</dbReference>
<evidence type="ECO:0000313" key="2">
    <source>
        <dbReference type="EMBL" id="EGG07459.1"/>
    </source>
</evidence>
<proteinExistence type="predicted"/>
<protein>
    <submittedName>
        <fullName evidence="2">Secreted protein</fullName>
    </submittedName>
</protein>
<reference evidence="3" key="1">
    <citation type="journal article" date="2011" name="Proc. Natl. Acad. Sci. U.S.A.">
        <title>Obligate biotrophy features unraveled by the genomic analysis of rust fungi.</title>
        <authorList>
            <person name="Duplessis S."/>
            <person name="Cuomo C.A."/>
            <person name="Lin Y.-C."/>
            <person name="Aerts A."/>
            <person name="Tisserant E."/>
            <person name="Veneault-Fourrey C."/>
            <person name="Joly D.L."/>
            <person name="Hacquard S."/>
            <person name="Amselem J."/>
            <person name="Cantarel B.L."/>
            <person name="Chiu R."/>
            <person name="Coutinho P.M."/>
            <person name="Feau N."/>
            <person name="Field M."/>
            <person name="Frey P."/>
            <person name="Gelhaye E."/>
            <person name="Goldberg J."/>
            <person name="Grabherr M.G."/>
            <person name="Kodira C.D."/>
            <person name="Kohler A."/>
            <person name="Kuees U."/>
            <person name="Lindquist E.A."/>
            <person name="Lucas S.M."/>
            <person name="Mago R."/>
            <person name="Mauceli E."/>
            <person name="Morin E."/>
            <person name="Murat C."/>
            <person name="Pangilinan J.L."/>
            <person name="Park R."/>
            <person name="Pearson M."/>
            <person name="Quesneville H."/>
            <person name="Rouhier N."/>
            <person name="Sakthikumar S."/>
            <person name="Salamov A.A."/>
            <person name="Schmutz J."/>
            <person name="Selles B."/>
            <person name="Shapiro H."/>
            <person name="Tanguay P."/>
            <person name="Tuskan G.A."/>
            <person name="Henrissat B."/>
            <person name="Van de Peer Y."/>
            <person name="Rouze P."/>
            <person name="Ellis J.G."/>
            <person name="Dodds P.N."/>
            <person name="Schein J.E."/>
            <person name="Zhong S."/>
            <person name="Hamelin R.C."/>
            <person name="Grigoriev I.V."/>
            <person name="Szabo L.J."/>
            <person name="Martin F."/>
        </authorList>
    </citation>
    <scope>NUCLEOTIDE SEQUENCE [LARGE SCALE GENOMIC DNA]</scope>
    <source>
        <strain evidence="3">98AG31 / pathotype 3-4-7</strain>
    </source>
</reference>
<sequence>MLFFKFVIAAVLAATISASPVQVDETVTGEVLQGRSVEFTPIIEKRSSSLKTRSPDGVLCPICPYGPCC</sequence>
<dbReference type="KEGG" id="mlr:MELLADRAFT_124534"/>
<feature type="signal peptide" evidence="1">
    <location>
        <begin position="1"/>
        <end position="18"/>
    </location>
</feature>
<dbReference type="GeneID" id="18926821"/>
<evidence type="ECO:0000313" key="3">
    <source>
        <dbReference type="Proteomes" id="UP000001072"/>
    </source>
</evidence>
<gene>
    <name evidence="2" type="ORF">MELLADRAFT_124534</name>
</gene>
<dbReference type="HOGENOM" id="CLU_2758296_0_0_1"/>
<name>F4RJN6_MELLP</name>
<dbReference type="VEuPathDB" id="FungiDB:MELLADRAFT_124534"/>
<keyword evidence="3" id="KW-1185">Reference proteome</keyword>
<organism evidence="3">
    <name type="scientific">Melampsora larici-populina (strain 98AG31 / pathotype 3-4-7)</name>
    <name type="common">Poplar leaf rust fungus</name>
    <dbReference type="NCBI Taxonomy" id="747676"/>
    <lineage>
        <taxon>Eukaryota</taxon>
        <taxon>Fungi</taxon>
        <taxon>Dikarya</taxon>
        <taxon>Basidiomycota</taxon>
        <taxon>Pucciniomycotina</taxon>
        <taxon>Pucciniomycetes</taxon>
        <taxon>Pucciniales</taxon>
        <taxon>Melampsoraceae</taxon>
        <taxon>Melampsora</taxon>
    </lineage>
</organism>